<dbReference type="InterPro" id="IPR010979">
    <property type="entry name" value="Ribosomal_uS13-like_H2TH"/>
</dbReference>
<evidence type="ECO:0000256" key="14">
    <source>
        <dbReference type="ARBA" id="ARBA00044632"/>
    </source>
</evidence>
<dbReference type="EMBL" id="BMPI01000016">
    <property type="protein sequence ID" value="GGM32232.1"/>
    <property type="molecule type" value="Genomic_DNA"/>
</dbReference>
<dbReference type="GO" id="GO:0006284">
    <property type="term" value="P:base-excision repair"/>
    <property type="evidence" value="ECO:0007669"/>
    <property type="project" value="InterPro"/>
</dbReference>
<dbReference type="PROSITE" id="PS51068">
    <property type="entry name" value="FPG_CAT"/>
    <property type="match status" value="1"/>
</dbReference>
<evidence type="ECO:0000256" key="9">
    <source>
        <dbReference type="ARBA" id="ARBA00023125"/>
    </source>
</evidence>
<organism evidence="18 19">
    <name type="scientific">Dactylosporangium sucinum</name>
    <dbReference type="NCBI Taxonomy" id="1424081"/>
    <lineage>
        <taxon>Bacteria</taxon>
        <taxon>Bacillati</taxon>
        <taxon>Actinomycetota</taxon>
        <taxon>Actinomycetes</taxon>
        <taxon>Micromonosporales</taxon>
        <taxon>Micromonosporaceae</taxon>
        <taxon>Dactylosporangium</taxon>
    </lineage>
</organism>
<evidence type="ECO:0000313" key="18">
    <source>
        <dbReference type="EMBL" id="GGM32232.1"/>
    </source>
</evidence>
<dbReference type="PANTHER" id="PTHR42697">
    <property type="entry name" value="ENDONUCLEASE 8"/>
    <property type="match status" value="1"/>
</dbReference>
<dbReference type="Pfam" id="PF06831">
    <property type="entry name" value="H2TH"/>
    <property type="match status" value="1"/>
</dbReference>
<dbReference type="InterPro" id="IPR015887">
    <property type="entry name" value="DNA_glyclase_Znf_dom_DNA_BS"/>
</dbReference>
<dbReference type="InterPro" id="IPR015886">
    <property type="entry name" value="H2TH_FPG"/>
</dbReference>
<keyword evidence="9" id="KW-0238">DNA-binding</keyword>
<evidence type="ECO:0000259" key="17">
    <source>
        <dbReference type="PROSITE" id="PS51068"/>
    </source>
</evidence>
<keyword evidence="12" id="KW-0511">Multifunctional enzyme</keyword>
<dbReference type="SUPFAM" id="SSF57716">
    <property type="entry name" value="Glucocorticoid receptor-like (DNA-binding domain)"/>
    <property type="match status" value="1"/>
</dbReference>
<dbReference type="GO" id="GO:0008270">
    <property type="term" value="F:zinc ion binding"/>
    <property type="evidence" value="ECO:0007669"/>
    <property type="project" value="UniProtKB-KW"/>
</dbReference>
<evidence type="ECO:0000256" key="6">
    <source>
        <dbReference type="ARBA" id="ARBA00022771"/>
    </source>
</evidence>
<keyword evidence="18" id="KW-0540">Nuclease</keyword>
<dbReference type="SMART" id="SM01232">
    <property type="entry name" value="H2TH"/>
    <property type="match status" value="1"/>
</dbReference>
<dbReference type="SUPFAM" id="SSF81624">
    <property type="entry name" value="N-terminal domain of MutM-like DNA repair proteins"/>
    <property type="match status" value="1"/>
</dbReference>
<gene>
    <name evidence="18" type="primary">nei</name>
    <name evidence="18" type="ORF">GCM10007977_036850</name>
</gene>
<dbReference type="GO" id="GO:0003684">
    <property type="term" value="F:damaged DNA binding"/>
    <property type="evidence" value="ECO:0007669"/>
    <property type="project" value="InterPro"/>
</dbReference>
<dbReference type="PANTHER" id="PTHR42697:SF3">
    <property type="entry name" value="ENDONUCLEASE 8 1"/>
    <property type="match status" value="1"/>
</dbReference>
<keyword evidence="13" id="KW-0326">Glycosidase</keyword>
<comment type="caution">
    <text evidence="18">The sequence shown here is derived from an EMBL/GenBank/DDBJ whole genome shotgun (WGS) entry which is preliminary data.</text>
</comment>
<dbReference type="CDD" id="cd08970">
    <property type="entry name" value="AcNei1_N"/>
    <property type="match status" value="1"/>
</dbReference>
<name>A0A917TQW4_9ACTN</name>
<evidence type="ECO:0000256" key="3">
    <source>
        <dbReference type="ARBA" id="ARBA00012720"/>
    </source>
</evidence>
<dbReference type="PROSITE" id="PS51066">
    <property type="entry name" value="ZF_FPG_2"/>
    <property type="match status" value="1"/>
</dbReference>
<dbReference type="PROSITE" id="PS01242">
    <property type="entry name" value="ZF_FPG_1"/>
    <property type="match status" value="1"/>
</dbReference>
<keyword evidence="19" id="KW-1185">Reference proteome</keyword>
<dbReference type="SUPFAM" id="SSF46946">
    <property type="entry name" value="S13-like H2TH domain"/>
    <property type="match status" value="1"/>
</dbReference>
<evidence type="ECO:0000256" key="8">
    <source>
        <dbReference type="ARBA" id="ARBA00022833"/>
    </source>
</evidence>
<dbReference type="InterPro" id="IPR035937">
    <property type="entry name" value="FPG_N"/>
</dbReference>
<evidence type="ECO:0000256" key="13">
    <source>
        <dbReference type="ARBA" id="ARBA00023295"/>
    </source>
</evidence>
<dbReference type="InterPro" id="IPR000214">
    <property type="entry name" value="Znf_DNA_glyclase/AP_lyase"/>
</dbReference>
<keyword evidence="6 15" id="KW-0863">Zinc-finger</keyword>
<proteinExistence type="inferred from homology"/>
<evidence type="ECO:0000256" key="2">
    <source>
        <dbReference type="ARBA" id="ARBA00009409"/>
    </source>
</evidence>
<keyword evidence="10" id="KW-0234">DNA repair</keyword>
<comment type="cofactor">
    <cofactor evidence="1">
        <name>Zn(2+)</name>
        <dbReference type="ChEBI" id="CHEBI:29105"/>
    </cofactor>
</comment>
<evidence type="ECO:0000256" key="7">
    <source>
        <dbReference type="ARBA" id="ARBA00022801"/>
    </source>
</evidence>
<feature type="domain" description="Formamidopyrimidine-DNA glycosylase catalytic" evidence="17">
    <location>
        <begin position="2"/>
        <end position="144"/>
    </location>
</feature>
<evidence type="ECO:0000259" key="16">
    <source>
        <dbReference type="PROSITE" id="PS51066"/>
    </source>
</evidence>
<evidence type="ECO:0000256" key="12">
    <source>
        <dbReference type="ARBA" id="ARBA00023268"/>
    </source>
</evidence>
<reference evidence="18" key="2">
    <citation type="submission" date="2020-09" db="EMBL/GenBank/DDBJ databases">
        <authorList>
            <person name="Sun Q."/>
            <person name="Ohkuma M."/>
        </authorList>
    </citation>
    <scope>NUCLEOTIDE SEQUENCE</scope>
    <source>
        <strain evidence="18">JCM 19831</strain>
    </source>
</reference>
<keyword evidence="8" id="KW-0862">Zinc</keyword>
<keyword evidence="18" id="KW-0255">Endonuclease</keyword>
<keyword evidence="7" id="KW-0378">Hydrolase</keyword>
<dbReference type="GO" id="GO:0000703">
    <property type="term" value="F:oxidized pyrimidine nucleobase lesion DNA N-glycosylase activity"/>
    <property type="evidence" value="ECO:0007669"/>
    <property type="project" value="TreeGrafter"/>
</dbReference>
<dbReference type="SMART" id="SM00898">
    <property type="entry name" value="Fapy_DNA_glyco"/>
    <property type="match status" value="1"/>
</dbReference>
<comment type="similarity">
    <text evidence="2">Belongs to the FPG family.</text>
</comment>
<dbReference type="EC" id="4.2.99.18" evidence="3"/>
<dbReference type="InterPro" id="IPR010663">
    <property type="entry name" value="Znf_FPG/IleRS"/>
</dbReference>
<dbReference type="RefSeq" id="WP_190251091.1">
    <property type="nucleotide sequence ID" value="NZ_BMPI01000016.1"/>
</dbReference>
<dbReference type="Pfam" id="PF01149">
    <property type="entry name" value="Fapy_DNA_glyco"/>
    <property type="match status" value="1"/>
</dbReference>
<evidence type="ECO:0000313" key="19">
    <source>
        <dbReference type="Proteomes" id="UP000642070"/>
    </source>
</evidence>
<sequence>MPEGHTIHRLAERHRKLFGGRPVAVSSPQGRFAAGAQRLDGRVLEATEAHGKHLLHHYSGGDTLHIHLGLYGKFTDGDGPAPGEVGEIRLRMVNADHWLDLRGPAACELLDPGELEALHARLGPDPLAFSDDGDVAFARIRGSGRTLMGLLMDQSIVAGAGLIYVTEALFRAGLPPTTTGKRLRYGQWQAIWADLRTLMRTGVAEGRIDTVHSAHTPEAMGRAPRVDRHGGEVYVYRRTGQPCLVCGTPVRTAVLNARNAYWCPACQRES</sequence>
<evidence type="ECO:0000256" key="15">
    <source>
        <dbReference type="PROSITE-ProRule" id="PRU00391"/>
    </source>
</evidence>
<comment type="catalytic activity">
    <reaction evidence="14">
        <text>2'-deoxyribonucleotide-(2'-deoxyribose 5'-phosphate)-2'-deoxyribonucleotide-DNA = a 3'-end 2'-deoxyribonucleotide-(2,3-dehydro-2,3-deoxyribose 5'-phosphate)-DNA + a 5'-end 5'-phospho-2'-deoxyribonucleoside-DNA + H(+)</text>
        <dbReference type="Rhea" id="RHEA:66592"/>
        <dbReference type="Rhea" id="RHEA-COMP:13180"/>
        <dbReference type="Rhea" id="RHEA-COMP:16897"/>
        <dbReference type="Rhea" id="RHEA-COMP:17067"/>
        <dbReference type="ChEBI" id="CHEBI:15378"/>
        <dbReference type="ChEBI" id="CHEBI:136412"/>
        <dbReference type="ChEBI" id="CHEBI:157695"/>
        <dbReference type="ChEBI" id="CHEBI:167181"/>
        <dbReference type="EC" id="4.2.99.18"/>
    </reaction>
</comment>
<evidence type="ECO:0000256" key="11">
    <source>
        <dbReference type="ARBA" id="ARBA00023239"/>
    </source>
</evidence>
<keyword evidence="5" id="KW-0227">DNA damage</keyword>
<evidence type="ECO:0000256" key="5">
    <source>
        <dbReference type="ARBA" id="ARBA00022763"/>
    </source>
</evidence>
<accession>A0A917TQW4</accession>
<dbReference type="Pfam" id="PF06827">
    <property type="entry name" value="zf-FPG_IleRS"/>
    <property type="match status" value="1"/>
</dbReference>
<dbReference type="Gene3D" id="1.10.8.50">
    <property type="match status" value="1"/>
</dbReference>
<evidence type="ECO:0000256" key="10">
    <source>
        <dbReference type="ARBA" id="ARBA00023204"/>
    </source>
</evidence>
<feature type="domain" description="FPG-type" evidence="16">
    <location>
        <begin position="234"/>
        <end position="268"/>
    </location>
</feature>
<protein>
    <recommendedName>
        <fullName evidence="3">DNA-(apurinic or apyrimidinic site) lyase</fullName>
        <ecNumber evidence="3">4.2.99.18</ecNumber>
    </recommendedName>
</protein>
<dbReference type="GO" id="GO:0140078">
    <property type="term" value="F:class I DNA-(apurinic or apyrimidinic site) endonuclease activity"/>
    <property type="evidence" value="ECO:0007669"/>
    <property type="project" value="UniProtKB-EC"/>
</dbReference>
<evidence type="ECO:0000256" key="4">
    <source>
        <dbReference type="ARBA" id="ARBA00022723"/>
    </source>
</evidence>
<keyword evidence="11" id="KW-0456">Lyase</keyword>
<reference evidence="18" key="1">
    <citation type="journal article" date="2014" name="Int. J. Syst. Evol. Microbiol.">
        <title>Complete genome sequence of Corynebacterium casei LMG S-19264T (=DSM 44701T), isolated from a smear-ripened cheese.</title>
        <authorList>
            <consortium name="US DOE Joint Genome Institute (JGI-PGF)"/>
            <person name="Walter F."/>
            <person name="Albersmeier A."/>
            <person name="Kalinowski J."/>
            <person name="Ruckert C."/>
        </authorList>
    </citation>
    <scope>NUCLEOTIDE SEQUENCE</scope>
    <source>
        <strain evidence="18">JCM 19831</strain>
    </source>
</reference>
<dbReference type="Proteomes" id="UP000642070">
    <property type="component" value="Unassembled WGS sequence"/>
</dbReference>
<keyword evidence="4" id="KW-0479">Metal-binding</keyword>
<dbReference type="Gene3D" id="3.20.190.10">
    <property type="entry name" value="MutM-like, N-terminal"/>
    <property type="match status" value="1"/>
</dbReference>
<dbReference type="InterPro" id="IPR012319">
    <property type="entry name" value="FPG_cat"/>
</dbReference>
<dbReference type="AlphaFoldDB" id="A0A917TQW4"/>
<evidence type="ECO:0000256" key="1">
    <source>
        <dbReference type="ARBA" id="ARBA00001947"/>
    </source>
</evidence>